<dbReference type="PANTHER" id="PTHR23114:SF17">
    <property type="entry name" value="M7GPPPN-MRNA HYDROLASE"/>
    <property type="match status" value="1"/>
</dbReference>
<dbReference type="GO" id="GO:0016787">
    <property type="term" value="F:hydrolase activity"/>
    <property type="evidence" value="ECO:0007669"/>
    <property type="project" value="InterPro"/>
</dbReference>
<dbReference type="EMBL" id="AFRT01000997">
    <property type="protein sequence ID" value="ELU41728.1"/>
    <property type="molecule type" value="Genomic_DNA"/>
</dbReference>
<reference evidence="3 4" key="1">
    <citation type="journal article" date="2013" name="Nat. Commun.">
        <title>The evolution and pathogenic mechanisms of the rice sheath blight pathogen.</title>
        <authorList>
            <person name="Zheng A."/>
            <person name="Lin R."/>
            <person name="Xu L."/>
            <person name="Qin P."/>
            <person name="Tang C."/>
            <person name="Ai P."/>
            <person name="Zhang D."/>
            <person name="Liu Y."/>
            <person name="Sun Z."/>
            <person name="Feng H."/>
            <person name="Wang Y."/>
            <person name="Chen Y."/>
            <person name="Liang X."/>
            <person name="Fu R."/>
            <person name="Li Q."/>
            <person name="Zhang J."/>
            <person name="Yu X."/>
            <person name="Xie Z."/>
            <person name="Ding L."/>
            <person name="Guan P."/>
            <person name="Tang J."/>
            <person name="Liang Y."/>
            <person name="Wang S."/>
            <person name="Deng Q."/>
            <person name="Li S."/>
            <person name="Zhu J."/>
            <person name="Wang L."/>
            <person name="Liu H."/>
            <person name="Li P."/>
        </authorList>
    </citation>
    <scope>NUCLEOTIDE SEQUENCE [LARGE SCALE GENOMIC DNA]</scope>
    <source>
        <strain evidence="4">AG-1 IA</strain>
    </source>
</reference>
<dbReference type="GO" id="GO:0000290">
    <property type="term" value="P:deadenylation-dependent decapping of nuclear-transcribed mRNA"/>
    <property type="evidence" value="ECO:0007669"/>
    <property type="project" value="TreeGrafter"/>
</dbReference>
<dbReference type="OrthoDB" id="18996at2759"/>
<dbReference type="HOGENOM" id="CLU_2470614_0_0_1"/>
<dbReference type="Gene3D" id="1.10.10.1050">
    <property type="entry name" value="Dcp2, box A domain"/>
    <property type="match status" value="1"/>
</dbReference>
<dbReference type="Pfam" id="PF05026">
    <property type="entry name" value="DCP2"/>
    <property type="match status" value="1"/>
</dbReference>
<dbReference type="GO" id="GO:0003723">
    <property type="term" value="F:RNA binding"/>
    <property type="evidence" value="ECO:0007669"/>
    <property type="project" value="InterPro"/>
</dbReference>
<dbReference type="STRING" id="983506.L8WY83"/>
<dbReference type="InterPro" id="IPR007722">
    <property type="entry name" value="DCP2_BoxA"/>
</dbReference>
<keyword evidence="4" id="KW-1185">Reference proteome</keyword>
<accession>L8WY83</accession>
<dbReference type="Proteomes" id="UP000011668">
    <property type="component" value="Unassembled WGS sequence"/>
</dbReference>
<gene>
    <name evidence="3" type="ORF">AG1IA_04230</name>
</gene>
<evidence type="ECO:0000256" key="1">
    <source>
        <dbReference type="SAM" id="MobiDB-lite"/>
    </source>
</evidence>
<feature type="domain" description="mRNA decapping protein 2 Box A" evidence="2">
    <location>
        <begin position="58"/>
        <end position="88"/>
    </location>
</feature>
<comment type="caution">
    <text evidence="3">The sequence shown here is derived from an EMBL/GenBank/DDBJ whole genome shotgun (WGS) entry which is preliminary data.</text>
</comment>
<feature type="compositionally biased region" description="Polar residues" evidence="1">
    <location>
        <begin position="17"/>
        <end position="37"/>
    </location>
</feature>
<dbReference type="GO" id="GO:0030145">
    <property type="term" value="F:manganese ion binding"/>
    <property type="evidence" value="ECO:0007669"/>
    <property type="project" value="InterPro"/>
</dbReference>
<sequence length="88" mass="9817">MNQLKVNPVTDALQPRPMSSETPHTMFAQSSISTSSDPPLPGLVFGSFSFKDATIDDVWEDLSSRFILNVPDEELETVERICFQVEQA</sequence>
<dbReference type="PANTHER" id="PTHR23114">
    <property type="entry name" value="M7GPPPN-MRNA HYDROLASE"/>
    <property type="match status" value="1"/>
</dbReference>
<dbReference type="GO" id="GO:0000932">
    <property type="term" value="C:P-body"/>
    <property type="evidence" value="ECO:0007669"/>
    <property type="project" value="TreeGrafter"/>
</dbReference>
<evidence type="ECO:0000259" key="2">
    <source>
        <dbReference type="Pfam" id="PF05026"/>
    </source>
</evidence>
<feature type="region of interest" description="Disordered" evidence="1">
    <location>
        <begin position="1"/>
        <end position="37"/>
    </location>
</feature>
<organism evidence="3 4">
    <name type="scientific">Thanatephorus cucumeris (strain AG1-IA)</name>
    <name type="common">Rice sheath blight fungus</name>
    <name type="synonym">Rhizoctonia solani</name>
    <dbReference type="NCBI Taxonomy" id="983506"/>
    <lineage>
        <taxon>Eukaryota</taxon>
        <taxon>Fungi</taxon>
        <taxon>Dikarya</taxon>
        <taxon>Basidiomycota</taxon>
        <taxon>Agaricomycotina</taxon>
        <taxon>Agaricomycetes</taxon>
        <taxon>Cantharellales</taxon>
        <taxon>Ceratobasidiaceae</taxon>
        <taxon>Rhizoctonia</taxon>
        <taxon>Rhizoctonia solani AG-1</taxon>
    </lineage>
</organism>
<name>L8WY83_THACA</name>
<protein>
    <submittedName>
        <fullName evidence="3">DCP2 domain-containing protein</fullName>
    </submittedName>
</protein>
<evidence type="ECO:0000313" key="3">
    <source>
        <dbReference type="EMBL" id="ELU41728.1"/>
    </source>
</evidence>
<evidence type="ECO:0000313" key="4">
    <source>
        <dbReference type="Proteomes" id="UP000011668"/>
    </source>
</evidence>
<proteinExistence type="predicted"/>
<dbReference type="InterPro" id="IPR036189">
    <property type="entry name" value="DCP2_BoxA_sf"/>
</dbReference>
<dbReference type="AlphaFoldDB" id="L8WY83"/>
<dbReference type="SUPFAM" id="SSF140586">
    <property type="entry name" value="Dcp2 domain-like"/>
    <property type="match status" value="1"/>
</dbReference>